<keyword evidence="4 6" id="KW-0472">Membrane</keyword>
<dbReference type="Pfam" id="PF06305">
    <property type="entry name" value="LapA_dom"/>
    <property type="match status" value="1"/>
</dbReference>
<dbReference type="AlphaFoldDB" id="A0A2V4AQJ1"/>
<organism evidence="8 9">
    <name type="scientific">Prauserella muralis</name>
    <dbReference type="NCBI Taxonomy" id="588067"/>
    <lineage>
        <taxon>Bacteria</taxon>
        <taxon>Bacillati</taxon>
        <taxon>Actinomycetota</taxon>
        <taxon>Actinomycetes</taxon>
        <taxon>Pseudonocardiales</taxon>
        <taxon>Pseudonocardiaceae</taxon>
        <taxon>Prauserella</taxon>
    </lineage>
</organism>
<feature type="transmembrane region" description="Helical" evidence="6">
    <location>
        <begin position="109"/>
        <end position="132"/>
    </location>
</feature>
<dbReference type="Proteomes" id="UP000249915">
    <property type="component" value="Unassembled WGS sequence"/>
</dbReference>
<feature type="transmembrane region" description="Helical" evidence="6">
    <location>
        <begin position="68"/>
        <end position="89"/>
    </location>
</feature>
<feature type="compositionally biased region" description="Low complexity" evidence="5">
    <location>
        <begin position="43"/>
        <end position="59"/>
    </location>
</feature>
<protein>
    <recommendedName>
        <fullName evidence="7">Lipopolysaccharide assembly protein A domain-containing protein</fullName>
    </recommendedName>
</protein>
<comment type="caution">
    <text evidence="8">The sequence shown here is derived from an EMBL/GenBank/DDBJ whole genome shotgun (WGS) entry which is preliminary data.</text>
</comment>
<sequence length="152" mass="15449">MSPPPRDDGGMSSTAGSNGGKRPRTRESDPETPGTLPASSPNGTDGEPAPAPPTTAERPAAADRTRISAAWAAAIVGAIVLVLLLIFILQNQDAVTVTFLGLSGSLPLGVALLLGAVAGALLVALLGAARILQLRRRFRRVGRSGASHRGAE</sequence>
<gene>
    <name evidence="8" type="ORF">BAY60_22865</name>
</gene>
<evidence type="ECO:0000259" key="7">
    <source>
        <dbReference type="Pfam" id="PF06305"/>
    </source>
</evidence>
<name>A0A2V4AQJ1_9PSEU</name>
<dbReference type="EMBL" id="MASW01000005">
    <property type="protein sequence ID" value="PXY22970.1"/>
    <property type="molecule type" value="Genomic_DNA"/>
</dbReference>
<keyword evidence="3 6" id="KW-1133">Transmembrane helix</keyword>
<proteinExistence type="predicted"/>
<feature type="region of interest" description="Disordered" evidence="5">
    <location>
        <begin position="1"/>
        <end position="63"/>
    </location>
</feature>
<evidence type="ECO:0000256" key="2">
    <source>
        <dbReference type="ARBA" id="ARBA00022692"/>
    </source>
</evidence>
<dbReference type="InterPro" id="IPR010445">
    <property type="entry name" value="LapA_dom"/>
</dbReference>
<feature type="domain" description="Lipopolysaccharide assembly protein A" evidence="7">
    <location>
        <begin position="90"/>
        <end position="140"/>
    </location>
</feature>
<keyword evidence="9" id="KW-1185">Reference proteome</keyword>
<evidence type="ECO:0000256" key="1">
    <source>
        <dbReference type="ARBA" id="ARBA00022475"/>
    </source>
</evidence>
<evidence type="ECO:0000313" key="8">
    <source>
        <dbReference type="EMBL" id="PXY22970.1"/>
    </source>
</evidence>
<evidence type="ECO:0000256" key="4">
    <source>
        <dbReference type="ARBA" id="ARBA00023136"/>
    </source>
</evidence>
<evidence type="ECO:0000256" key="6">
    <source>
        <dbReference type="SAM" id="Phobius"/>
    </source>
</evidence>
<evidence type="ECO:0000256" key="3">
    <source>
        <dbReference type="ARBA" id="ARBA00022989"/>
    </source>
</evidence>
<accession>A0A2V4AQJ1</accession>
<evidence type="ECO:0000256" key="5">
    <source>
        <dbReference type="SAM" id="MobiDB-lite"/>
    </source>
</evidence>
<reference evidence="8 9" key="1">
    <citation type="submission" date="2016-07" db="EMBL/GenBank/DDBJ databases">
        <title>Draft genome sequence of Prauserella muralis DSM 45305, isolated from a mould-covered wall in an indoor environment.</title>
        <authorList>
            <person name="Ruckert C."/>
            <person name="Albersmeier A."/>
            <person name="Jiang C.-L."/>
            <person name="Jiang Y."/>
            <person name="Kalinowski J."/>
            <person name="Schneider O."/>
            <person name="Winkler A."/>
            <person name="Zotchev S.B."/>
        </authorList>
    </citation>
    <scope>NUCLEOTIDE SEQUENCE [LARGE SCALE GENOMIC DNA]</scope>
    <source>
        <strain evidence="8 9">DSM 45305</strain>
    </source>
</reference>
<dbReference type="GO" id="GO:0005886">
    <property type="term" value="C:plasma membrane"/>
    <property type="evidence" value="ECO:0007669"/>
    <property type="project" value="InterPro"/>
</dbReference>
<evidence type="ECO:0000313" key="9">
    <source>
        <dbReference type="Proteomes" id="UP000249915"/>
    </source>
</evidence>
<keyword evidence="2 6" id="KW-0812">Transmembrane</keyword>
<keyword evidence="1" id="KW-1003">Cell membrane</keyword>